<feature type="transmembrane region" description="Helical" evidence="1">
    <location>
        <begin position="195"/>
        <end position="211"/>
    </location>
</feature>
<keyword evidence="1" id="KW-0472">Membrane</keyword>
<gene>
    <name evidence="3" type="ORF">CN551_07505</name>
</gene>
<organism evidence="3 4">
    <name type="scientific">Bacillus toyonensis</name>
    <dbReference type="NCBI Taxonomy" id="155322"/>
    <lineage>
        <taxon>Bacteria</taxon>
        <taxon>Bacillati</taxon>
        <taxon>Bacillota</taxon>
        <taxon>Bacilli</taxon>
        <taxon>Bacillales</taxon>
        <taxon>Bacillaceae</taxon>
        <taxon>Bacillus</taxon>
        <taxon>Bacillus cereus group</taxon>
    </lineage>
</organism>
<feature type="transmembrane region" description="Helical" evidence="1">
    <location>
        <begin position="84"/>
        <end position="104"/>
    </location>
</feature>
<dbReference type="AlphaFoldDB" id="A0AB36T762"/>
<dbReference type="EMBL" id="NUAP01000018">
    <property type="protein sequence ID" value="PEN90171.1"/>
    <property type="molecule type" value="Genomic_DNA"/>
</dbReference>
<keyword evidence="1" id="KW-1133">Transmembrane helix</keyword>
<feature type="transmembrane region" description="Helical" evidence="1">
    <location>
        <begin position="59"/>
        <end position="78"/>
    </location>
</feature>
<evidence type="ECO:0000256" key="1">
    <source>
        <dbReference type="SAM" id="Phobius"/>
    </source>
</evidence>
<protein>
    <recommendedName>
        <fullName evidence="2">SMODS and SLOG-associating 2TM effector domain-containing protein</fullName>
    </recommendedName>
</protein>
<comment type="caution">
    <text evidence="3">The sequence shown here is derived from an EMBL/GenBank/DDBJ whole genome shotgun (WGS) entry which is preliminary data.</text>
</comment>
<evidence type="ECO:0000313" key="3">
    <source>
        <dbReference type="EMBL" id="PEN90171.1"/>
    </source>
</evidence>
<dbReference type="Proteomes" id="UP000220078">
    <property type="component" value="Unassembled WGS sequence"/>
</dbReference>
<reference evidence="3 4" key="1">
    <citation type="submission" date="2017-09" db="EMBL/GenBank/DDBJ databases">
        <title>Large-scale bioinformatics analysis of Bacillus genomes uncovers conserved roles of natural products in bacterial physiology.</title>
        <authorList>
            <consortium name="Agbiome Team Llc"/>
            <person name="Bleich R.M."/>
            <person name="Kirk G.J."/>
            <person name="Santa Maria K.C."/>
            <person name="Allen S.E."/>
            <person name="Farag S."/>
            <person name="Shank E.A."/>
            <person name="Bowers A."/>
        </authorList>
    </citation>
    <scope>NUCLEOTIDE SEQUENCE [LARGE SCALE GENOMIC DNA]</scope>
    <source>
        <strain evidence="3 4">AFS027629</strain>
    </source>
</reference>
<feature type="domain" description="SMODS and SLOG-associating 2TM effector" evidence="2">
    <location>
        <begin position="33"/>
        <end position="209"/>
    </location>
</feature>
<dbReference type="RefSeq" id="WP_098144676.1">
    <property type="nucleotide sequence ID" value="NZ_NUAP01000018.1"/>
</dbReference>
<evidence type="ECO:0000259" key="2">
    <source>
        <dbReference type="Pfam" id="PF18160"/>
    </source>
</evidence>
<keyword evidence="1" id="KW-0812">Transmembrane</keyword>
<proteinExistence type="predicted"/>
<dbReference type="InterPro" id="IPR041115">
    <property type="entry name" value="SLATT_5"/>
</dbReference>
<sequence>MIKYKRVTYKRVPSKKSKIILTDVEEDIIKLRDNKIYVTKKSRMIAEARMNDNHVFSQFLVNYYTFVVLALSIAILIIEDKDKTISLLTVIASVGLFGVSLFLSNMSYKERALKYKESYLSLGELESKLNLLLRKNNLNSTQMIDVFEKYQQEYHNILSKTDNHDEIDYIKVKIDQSPNQDFIIKYYKYLITKNFYRFLFVIFPILLYILPKLGV</sequence>
<dbReference type="NCBIfam" id="NF033631">
    <property type="entry name" value="SLATT_5"/>
    <property type="match status" value="1"/>
</dbReference>
<evidence type="ECO:0000313" key="4">
    <source>
        <dbReference type="Proteomes" id="UP000220078"/>
    </source>
</evidence>
<dbReference type="Pfam" id="PF18160">
    <property type="entry name" value="SLATT_5"/>
    <property type="match status" value="1"/>
</dbReference>
<accession>A0AB36T762</accession>
<name>A0AB36T762_9BACI</name>